<feature type="region of interest" description="Disordered" evidence="1">
    <location>
        <begin position="131"/>
        <end position="163"/>
    </location>
</feature>
<comment type="caution">
    <text evidence="2">The sequence shown here is derived from an EMBL/GenBank/DDBJ whole genome shotgun (WGS) entry which is preliminary data.</text>
</comment>
<protein>
    <submittedName>
        <fullName evidence="2">Uncharacterized protein</fullName>
    </submittedName>
</protein>
<gene>
    <name evidence="2" type="ORF">PEVE_00031148</name>
</gene>
<feature type="region of interest" description="Disordered" evidence="1">
    <location>
        <begin position="1"/>
        <end position="23"/>
    </location>
</feature>
<feature type="region of interest" description="Disordered" evidence="1">
    <location>
        <begin position="88"/>
        <end position="109"/>
    </location>
</feature>
<evidence type="ECO:0000313" key="2">
    <source>
        <dbReference type="EMBL" id="CAH3195805.1"/>
    </source>
</evidence>
<proteinExistence type="predicted"/>
<reference evidence="2 3" key="1">
    <citation type="submission" date="2022-05" db="EMBL/GenBank/DDBJ databases">
        <authorList>
            <consortium name="Genoscope - CEA"/>
            <person name="William W."/>
        </authorList>
    </citation>
    <scope>NUCLEOTIDE SEQUENCE [LARGE SCALE GENOMIC DNA]</scope>
</reference>
<organism evidence="2 3">
    <name type="scientific">Porites evermanni</name>
    <dbReference type="NCBI Taxonomy" id="104178"/>
    <lineage>
        <taxon>Eukaryota</taxon>
        <taxon>Metazoa</taxon>
        <taxon>Cnidaria</taxon>
        <taxon>Anthozoa</taxon>
        <taxon>Hexacorallia</taxon>
        <taxon>Scleractinia</taxon>
        <taxon>Fungiina</taxon>
        <taxon>Poritidae</taxon>
        <taxon>Porites</taxon>
    </lineage>
</organism>
<evidence type="ECO:0000313" key="3">
    <source>
        <dbReference type="Proteomes" id="UP001159427"/>
    </source>
</evidence>
<feature type="compositionally biased region" description="Basic and acidic residues" evidence="1">
    <location>
        <begin position="94"/>
        <end position="109"/>
    </location>
</feature>
<feature type="region of interest" description="Disordered" evidence="1">
    <location>
        <begin position="460"/>
        <end position="500"/>
    </location>
</feature>
<accession>A0ABN8SXC9</accession>
<feature type="compositionally biased region" description="Polar residues" evidence="1">
    <location>
        <begin position="483"/>
        <end position="500"/>
    </location>
</feature>
<name>A0ABN8SXC9_9CNID</name>
<dbReference type="Proteomes" id="UP001159427">
    <property type="component" value="Unassembled WGS sequence"/>
</dbReference>
<keyword evidence="3" id="KW-1185">Reference proteome</keyword>
<dbReference type="EMBL" id="CALNXI010004433">
    <property type="protein sequence ID" value="CAH3195805.1"/>
    <property type="molecule type" value="Genomic_DNA"/>
</dbReference>
<sequence length="513" mass="58767">MAAYEGSIDTNIEPNGNFGSSDQATQPKIVIINKGNLIIGDNGNIYAQAPSCGSGLQRYRTDANVSEDDTTEVLRCISKTLNNNTNMPLSVEESLARDESSQQLRTEYKRGKRKEDSLVCEVSDFLRRRGEKDERKRAKRGKRDSSFSTSSSDEELRNVSTFKELTPESESDVNLEQGLRLFNCCSKRLHPLRDDGRWTDFDYVARKLLDLAGGNLTCQIIISLEKSLPLSYQNRLEESENMLNEAVEKIAEIRGSVRPLLEMLSKCYLAAIYRRRKILDRTVKYLNEAKKISFRFPSGLPIAILLYEEGSYKRDSAALLSGAQKKNTIREAKDLLQSCADLCCRLDGQDLYARKQHFALSKIAIMNLQCETSGTRREKIPTTNYEEALQSLETLRSDCYCKKEAKTARIQRLKAEVDMYYRIEKFSKAKKKALKAMELVDSLEFYLERKPLEERLEDIRRTMAESSKPSSRKKSREPHRTAESSPDSLSSRINRPYSSNTRMRRNFERCIIM</sequence>
<feature type="compositionally biased region" description="Polar residues" evidence="1">
    <location>
        <begin position="8"/>
        <end position="23"/>
    </location>
</feature>
<evidence type="ECO:0000256" key="1">
    <source>
        <dbReference type="SAM" id="MobiDB-lite"/>
    </source>
</evidence>